<evidence type="ECO:0000256" key="2">
    <source>
        <dbReference type="SAM" id="MobiDB-lite"/>
    </source>
</evidence>
<evidence type="ECO:0000256" key="1">
    <source>
        <dbReference type="SAM" id="Coils"/>
    </source>
</evidence>
<proteinExistence type="predicted"/>
<name>A0ABP9ST65_9ACTN</name>
<evidence type="ECO:0000313" key="3">
    <source>
        <dbReference type="EMBL" id="GAA5200197.1"/>
    </source>
</evidence>
<evidence type="ECO:0000313" key="4">
    <source>
        <dbReference type="Proteomes" id="UP001501570"/>
    </source>
</evidence>
<accession>A0ABP9ST65</accession>
<dbReference type="RefSeq" id="WP_345638334.1">
    <property type="nucleotide sequence ID" value="NZ_BAABJQ010000042.1"/>
</dbReference>
<dbReference type="EMBL" id="BAABJQ010000042">
    <property type="protein sequence ID" value="GAA5200197.1"/>
    <property type="molecule type" value="Genomic_DNA"/>
</dbReference>
<reference evidence="4" key="1">
    <citation type="journal article" date="2019" name="Int. J. Syst. Evol. Microbiol.">
        <title>The Global Catalogue of Microorganisms (GCM) 10K type strain sequencing project: providing services to taxonomists for standard genome sequencing and annotation.</title>
        <authorList>
            <consortium name="The Broad Institute Genomics Platform"/>
            <consortium name="The Broad Institute Genome Sequencing Center for Infectious Disease"/>
            <person name="Wu L."/>
            <person name="Ma J."/>
        </authorList>
    </citation>
    <scope>NUCLEOTIDE SEQUENCE [LARGE SCALE GENOMIC DNA]</scope>
    <source>
        <strain evidence="4">JCM 18304</strain>
    </source>
</reference>
<feature type="coiled-coil region" evidence="1">
    <location>
        <begin position="28"/>
        <end position="104"/>
    </location>
</feature>
<gene>
    <name evidence="3" type="ORF">GCM10023322_77530</name>
</gene>
<sequence length="124" mass="13250">MAQSAESGHAATVKDRTATAEGGRGGHVAHLEGQIEVLRGQVAALEAADEHHRAELSAAVAEAAEARGTLRESQARLKERQQVIDDLRKRLDTVQAAQARAEQERSAVIEALGRRAKRRLAATG</sequence>
<organism evidence="3 4">
    <name type="scientific">Rugosimonospora acidiphila</name>
    <dbReference type="NCBI Taxonomy" id="556531"/>
    <lineage>
        <taxon>Bacteria</taxon>
        <taxon>Bacillati</taxon>
        <taxon>Actinomycetota</taxon>
        <taxon>Actinomycetes</taxon>
        <taxon>Micromonosporales</taxon>
        <taxon>Micromonosporaceae</taxon>
        <taxon>Rugosimonospora</taxon>
    </lineage>
</organism>
<feature type="region of interest" description="Disordered" evidence="2">
    <location>
        <begin position="1"/>
        <end position="28"/>
    </location>
</feature>
<comment type="caution">
    <text evidence="3">The sequence shown here is derived from an EMBL/GenBank/DDBJ whole genome shotgun (WGS) entry which is preliminary data.</text>
</comment>
<keyword evidence="1" id="KW-0175">Coiled coil</keyword>
<protein>
    <submittedName>
        <fullName evidence="3">Uncharacterized protein</fullName>
    </submittedName>
</protein>
<keyword evidence="4" id="KW-1185">Reference proteome</keyword>
<dbReference type="Proteomes" id="UP001501570">
    <property type="component" value="Unassembled WGS sequence"/>
</dbReference>